<dbReference type="Gene3D" id="3.40.630.30">
    <property type="match status" value="1"/>
</dbReference>
<dbReference type="InterPro" id="IPR016181">
    <property type="entry name" value="Acyl_CoA_acyltransferase"/>
</dbReference>
<reference evidence="3 4" key="1">
    <citation type="submission" date="2016-04" db="EMBL/GenBank/DDBJ databases">
        <title>A degradative enzymes factory behind the ericoid mycorrhizal symbiosis.</title>
        <authorList>
            <consortium name="DOE Joint Genome Institute"/>
            <person name="Martino E."/>
            <person name="Morin E."/>
            <person name="Grelet G."/>
            <person name="Kuo A."/>
            <person name="Kohler A."/>
            <person name="Daghino S."/>
            <person name="Barry K."/>
            <person name="Choi C."/>
            <person name="Cichocki N."/>
            <person name="Clum A."/>
            <person name="Copeland A."/>
            <person name="Hainaut M."/>
            <person name="Haridas S."/>
            <person name="Labutti K."/>
            <person name="Lindquist E."/>
            <person name="Lipzen A."/>
            <person name="Khouja H.-R."/>
            <person name="Murat C."/>
            <person name="Ohm R."/>
            <person name="Olson A."/>
            <person name="Spatafora J."/>
            <person name="Veneault-Fourrey C."/>
            <person name="Henrissat B."/>
            <person name="Grigoriev I."/>
            <person name="Martin F."/>
            <person name="Perotto S."/>
        </authorList>
    </citation>
    <scope>NUCLEOTIDE SEQUENCE [LARGE SCALE GENOMIC DNA]</scope>
    <source>
        <strain evidence="3 4">F</strain>
    </source>
</reference>
<organism evidence="3 4">
    <name type="scientific">Hyaloscypha variabilis (strain UAMH 11265 / GT02V1 / F)</name>
    <name type="common">Meliniomyces variabilis</name>
    <dbReference type="NCBI Taxonomy" id="1149755"/>
    <lineage>
        <taxon>Eukaryota</taxon>
        <taxon>Fungi</taxon>
        <taxon>Dikarya</taxon>
        <taxon>Ascomycota</taxon>
        <taxon>Pezizomycotina</taxon>
        <taxon>Leotiomycetes</taxon>
        <taxon>Helotiales</taxon>
        <taxon>Hyaloscyphaceae</taxon>
        <taxon>Hyaloscypha</taxon>
        <taxon>Hyaloscypha variabilis</taxon>
    </lineage>
</organism>
<dbReference type="OrthoDB" id="2832510at2759"/>
<dbReference type="GO" id="GO:0016747">
    <property type="term" value="F:acyltransferase activity, transferring groups other than amino-acyl groups"/>
    <property type="evidence" value="ECO:0007669"/>
    <property type="project" value="InterPro"/>
</dbReference>
<gene>
    <name evidence="3" type="ORF">L207DRAFT_483376</name>
</gene>
<keyword evidence="3" id="KW-0808">Transferase</keyword>
<dbReference type="InterPro" id="IPR052523">
    <property type="entry name" value="Trichothecene_AcTrans"/>
</dbReference>
<evidence type="ECO:0000259" key="2">
    <source>
        <dbReference type="PROSITE" id="PS51186"/>
    </source>
</evidence>
<evidence type="ECO:0000256" key="1">
    <source>
        <dbReference type="SAM" id="MobiDB-lite"/>
    </source>
</evidence>
<keyword evidence="4" id="KW-1185">Reference proteome</keyword>
<dbReference type="SUPFAM" id="SSF55729">
    <property type="entry name" value="Acyl-CoA N-acyltransferases (Nat)"/>
    <property type="match status" value="1"/>
</dbReference>
<evidence type="ECO:0000313" key="4">
    <source>
        <dbReference type="Proteomes" id="UP000235786"/>
    </source>
</evidence>
<dbReference type="PROSITE" id="PS51186">
    <property type="entry name" value="GNAT"/>
    <property type="match status" value="1"/>
</dbReference>
<dbReference type="CDD" id="cd04301">
    <property type="entry name" value="NAT_SF"/>
    <property type="match status" value="1"/>
</dbReference>
<dbReference type="Proteomes" id="UP000235786">
    <property type="component" value="Unassembled WGS sequence"/>
</dbReference>
<feature type="compositionally biased region" description="Basic and acidic residues" evidence="1">
    <location>
        <begin position="98"/>
        <end position="118"/>
    </location>
</feature>
<proteinExistence type="predicted"/>
<dbReference type="Pfam" id="PF13673">
    <property type="entry name" value="Acetyltransf_10"/>
    <property type="match status" value="1"/>
</dbReference>
<dbReference type="EMBL" id="KZ613941">
    <property type="protein sequence ID" value="PMD44435.1"/>
    <property type="molecule type" value="Genomic_DNA"/>
</dbReference>
<sequence>MAIPSLAPLPPIAILPATTPDFYAIAALEGRAFEHDEVCTVAYGPNRHSHANLLHREKTLGSQPKEKGARNIVTKAVLIGQDGKEEIVGAAGWSFHLGREDGTAEEEKGSEEGGKGEELENGSGGWGEGANVKLCEDVFLGAEKIIVGSTEGRNFAKLNTLVVSPEYQRRGIGKMLIEDGLKEADRMGLQAVLGASKEGLGLYKKLGFKEVEVMEIKVWEYEGGEGMGLDTHAIMHRPAKTV</sequence>
<dbReference type="PANTHER" id="PTHR42791">
    <property type="entry name" value="GNAT FAMILY ACETYLTRANSFERASE"/>
    <property type="match status" value="1"/>
</dbReference>
<accession>A0A2J6S112</accession>
<dbReference type="PANTHER" id="PTHR42791:SF17">
    <property type="entry name" value="ACETYLTRANSFERASE, GNAT FAMILY FAMILY (AFU_ORTHOLOGUE AFUA_8G05690)"/>
    <property type="match status" value="1"/>
</dbReference>
<feature type="region of interest" description="Disordered" evidence="1">
    <location>
        <begin position="98"/>
        <end position="126"/>
    </location>
</feature>
<evidence type="ECO:0000313" key="3">
    <source>
        <dbReference type="EMBL" id="PMD44435.1"/>
    </source>
</evidence>
<dbReference type="STRING" id="1149755.A0A2J6S112"/>
<dbReference type="InterPro" id="IPR000182">
    <property type="entry name" value="GNAT_dom"/>
</dbReference>
<dbReference type="AlphaFoldDB" id="A0A2J6S112"/>
<keyword evidence="3" id="KW-0012">Acyltransferase</keyword>
<feature type="domain" description="N-acetyltransferase" evidence="2">
    <location>
        <begin position="85"/>
        <end position="240"/>
    </location>
</feature>
<protein>
    <submittedName>
        <fullName evidence="3">Acyl-CoA N-acyltransferase</fullName>
    </submittedName>
</protein>
<name>A0A2J6S112_HYAVF</name>